<gene>
    <name evidence="2" type="ORF">TSIB3V08_LOCUS3350</name>
</gene>
<feature type="compositionally biased region" description="Basic residues" evidence="1">
    <location>
        <begin position="170"/>
        <end position="194"/>
    </location>
</feature>
<evidence type="ECO:0000313" key="2">
    <source>
        <dbReference type="EMBL" id="CAD7259138.1"/>
    </source>
</evidence>
<dbReference type="AlphaFoldDB" id="A0A7R9ARK5"/>
<accession>A0A7R9ARK5</accession>
<feature type="region of interest" description="Disordered" evidence="1">
    <location>
        <begin position="137"/>
        <end position="203"/>
    </location>
</feature>
<dbReference type="EMBL" id="OC001112">
    <property type="protein sequence ID" value="CAD7259138.1"/>
    <property type="molecule type" value="Genomic_DNA"/>
</dbReference>
<evidence type="ECO:0000256" key="1">
    <source>
        <dbReference type="SAM" id="MobiDB-lite"/>
    </source>
</evidence>
<organism evidence="2">
    <name type="scientific">Timema shepardi</name>
    <name type="common">Walking stick</name>
    <dbReference type="NCBI Taxonomy" id="629360"/>
    <lineage>
        <taxon>Eukaryota</taxon>
        <taxon>Metazoa</taxon>
        <taxon>Ecdysozoa</taxon>
        <taxon>Arthropoda</taxon>
        <taxon>Hexapoda</taxon>
        <taxon>Insecta</taxon>
        <taxon>Pterygota</taxon>
        <taxon>Neoptera</taxon>
        <taxon>Polyneoptera</taxon>
        <taxon>Phasmatodea</taxon>
        <taxon>Timematodea</taxon>
        <taxon>Timematoidea</taxon>
        <taxon>Timematidae</taxon>
        <taxon>Timema</taxon>
    </lineage>
</organism>
<feature type="compositionally biased region" description="Basic and acidic residues" evidence="1">
    <location>
        <begin position="137"/>
        <end position="160"/>
    </location>
</feature>
<name>A0A7R9ARK5_TIMSH</name>
<protein>
    <submittedName>
        <fullName evidence="2">Uncharacterized protein</fullName>
    </submittedName>
</protein>
<proteinExistence type="predicted"/>
<reference evidence="2" key="1">
    <citation type="submission" date="2020-11" db="EMBL/GenBank/DDBJ databases">
        <authorList>
            <person name="Tran Van P."/>
        </authorList>
    </citation>
    <scope>NUCLEOTIDE SEQUENCE</scope>
</reference>
<sequence length="424" mass="47245">MGVIEAGKEELTSYLRVEKNPLPTSRALSLSLSGTMTRLFISLCTGEEREDREKRTSASSPVRQVVRTRVTTCVSRVTTSSPFFKQTRNMIGYFGWLQRAQGSNETCVRELVYSGENALTRDDKGIGKVELEEVNPHLRGGRVENHLGKEKNSSPDRDSNLDLPVLNSRAQHKRVSQLRRRGGRAGKPFMKKKSSGTPDRDSNFNLPVISSLVYCESSASDHARGHRGGYLTVDSVDCLPRISVVLLATILHQTRRQCGLFRVSLCGGIYKTCLVWNALRSREESVVLYSTPAESVGFSPSKIRMGTRGDGVRIPTDRIVDSFFLSIFPLTRLSGEVGLLASFVLSLTAEDGEIEDSKAGFVALESPLHRVLLPIQVIRLCINDANGLQMRKSTRIHVEVDLIEARTRTPQVQRRHFPVHLSLR</sequence>